<name>A0A1X7JRA7_9BACT</name>
<evidence type="ECO:0000313" key="1">
    <source>
        <dbReference type="EMBL" id="SMG30534.1"/>
    </source>
</evidence>
<proteinExistence type="predicted"/>
<reference evidence="2" key="1">
    <citation type="submission" date="2017-04" db="EMBL/GenBank/DDBJ databases">
        <authorList>
            <person name="Varghese N."/>
            <person name="Submissions S."/>
        </authorList>
    </citation>
    <scope>NUCLEOTIDE SEQUENCE [LARGE SCALE GENOMIC DNA]</scope>
    <source>
        <strain evidence="2">DSM 4125</strain>
    </source>
</reference>
<gene>
    <name evidence="1" type="ORF">SAMN05661096_01984</name>
</gene>
<dbReference type="STRING" id="1028.SAMN05661096_01984"/>
<dbReference type="EMBL" id="FXAW01000003">
    <property type="protein sequence ID" value="SMG30534.1"/>
    <property type="molecule type" value="Genomic_DNA"/>
</dbReference>
<keyword evidence="2" id="KW-1185">Reference proteome</keyword>
<protein>
    <submittedName>
        <fullName evidence="1">Uncharacterized protein</fullName>
    </submittedName>
</protein>
<organism evidence="1 2">
    <name type="scientific">Marivirga sericea</name>
    <dbReference type="NCBI Taxonomy" id="1028"/>
    <lineage>
        <taxon>Bacteria</taxon>
        <taxon>Pseudomonadati</taxon>
        <taxon>Bacteroidota</taxon>
        <taxon>Cytophagia</taxon>
        <taxon>Cytophagales</taxon>
        <taxon>Marivirgaceae</taxon>
        <taxon>Marivirga</taxon>
    </lineage>
</organism>
<accession>A0A1X7JRA7</accession>
<dbReference type="AlphaFoldDB" id="A0A1X7JRA7"/>
<dbReference type="Proteomes" id="UP000193804">
    <property type="component" value="Unassembled WGS sequence"/>
</dbReference>
<sequence>MCLVYLTFLYKDRNLREYFSKEKNIENNILKKVNAPKQSTSQLHLQQLINNSPKV</sequence>
<evidence type="ECO:0000313" key="2">
    <source>
        <dbReference type="Proteomes" id="UP000193804"/>
    </source>
</evidence>